<organism evidence="6 7">
    <name type="scientific">Novispirillum itersonii</name>
    <name type="common">Aquaspirillum itersonii</name>
    <dbReference type="NCBI Taxonomy" id="189"/>
    <lineage>
        <taxon>Bacteria</taxon>
        <taxon>Pseudomonadati</taxon>
        <taxon>Pseudomonadota</taxon>
        <taxon>Alphaproteobacteria</taxon>
        <taxon>Rhodospirillales</taxon>
        <taxon>Novispirillaceae</taxon>
        <taxon>Novispirillum</taxon>
    </lineage>
</organism>
<evidence type="ECO:0000313" key="6">
    <source>
        <dbReference type="EMBL" id="MBB6208734.1"/>
    </source>
</evidence>
<keyword evidence="4" id="KW-1133">Transmembrane helix</keyword>
<dbReference type="PANTHER" id="PTHR44688">
    <property type="entry name" value="DNA-BINDING TRANSCRIPTIONAL ACTIVATOR DEVR_DOSR"/>
    <property type="match status" value="1"/>
</dbReference>
<accession>A0A7W9ZEV8</accession>
<evidence type="ECO:0000256" key="3">
    <source>
        <dbReference type="ARBA" id="ARBA00023163"/>
    </source>
</evidence>
<dbReference type="EMBL" id="JACIIX010000001">
    <property type="protein sequence ID" value="MBB6208734.1"/>
    <property type="molecule type" value="Genomic_DNA"/>
</dbReference>
<keyword evidence="4" id="KW-0812">Transmembrane</keyword>
<keyword evidence="4" id="KW-0472">Membrane</keyword>
<evidence type="ECO:0000256" key="2">
    <source>
        <dbReference type="ARBA" id="ARBA00023125"/>
    </source>
</evidence>
<evidence type="ECO:0000256" key="1">
    <source>
        <dbReference type="ARBA" id="ARBA00023015"/>
    </source>
</evidence>
<dbReference type="PRINTS" id="PR00038">
    <property type="entry name" value="HTHLUXR"/>
</dbReference>
<dbReference type="InterPro" id="IPR016032">
    <property type="entry name" value="Sig_transdc_resp-reg_C-effctor"/>
</dbReference>
<gene>
    <name evidence="6" type="ORF">FHS48_000115</name>
</gene>
<dbReference type="InterPro" id="IPR036388">
    <property type="entry name" value="WH-like_DNA-bd_sf"/>
</dbReference>
<keyword evidence="7" id="KW-1185">Reference proteome</keyword>
<reference evidence="6 7" key="1">
    <citation type="submission" date="2020-08" db="EMBL/GenBank/DDBJ databases">
        <title>Genomic Encyclopedia of Type Strains, Phase IV (KMG-IV): sequencing the most valuable type-strain genomes for metagenomic binning, comparative biology and taxonomic classification.</title>
        <authorList>
            <person name="Goeker M."/>
        </authorList>
    </citation>
    <scope>NUCLEOTIDE SEQUENCE [LARGE SCALE GENOMIC DNA]</scope>
    <source>
        <strain evidence="6 7">DSM 11590</strain>
    </source>
</reference>
<evidence type="ECO:0000259" key="5">
    <source>
        <dbReference type="SMART" id="SM00421"/>
    </source>
</evidence>
<dbReference type="Proteomes" id="UP000544872">
    <property type="component" value="Unassembled WGS sequence"/>
</dbReference>
<keyword evidence="2 6" id="KW-0238">DNA-binding</keyword>
<sequence>MPSSLVSHRSLPLLLLCLVGLQVACAVFFFSDVVSDYLEDSTAAASRLHLYVETAAAVSLFAAIAVEARLLLWLLRRKAHLEQAASVASQALHDVIEAHCDRWRLTPAERDITLFLVKGLSIAEIAQARGNAEGTVKSHLNAIYRKSGTSGRGDLLSLLIDGLLTPVDPPG</sequence>
<feature type="transmembrane region" description="Helical" evidence="4">
    <location>
        <begin position="50"/>
        <end position="72"/>
    </location>
</feature>
<dbReference type="PANTHER" id="PTHR44688:SF16">
    <property type="entry name" value="DNA-BINDING TRANSCRIPTIONAL ACTIVATOR DEVR_DOSR"/>
    <property type="match status" value="1"/>
</dbReference>
<dbReference type="GO" id="GO:0006355">
    <property type="term" value="P:regulation of DNA-templated transcription"/>
    <property type="evidence" value="ECO:0007669"/>
    <property type="project" value="InterPro"/>
</dbReference>
<keyword evidence="1" id="KW-0805">Transcription regulation</keyword>
<dbReference type="InterPro" id="IPR000792">
    <property type="entry name" value="Tscrpt_reg_LuxR_C"/>
</dbReference>
<dbReference type="GO" id="GO:0003677">
    <property type="term" value="F:DNA binding"/>
    <property type="evidence" value="ECO:0007669"/>
    <property type="project" value="UniProtKB-KW"/>
</dbReference>
<protein>
    <submittedName>
        <fullName evidence="6">DNA-binding CsgD family transcriptional regulator</fullName>
    </submittedName>
</protein>
<proteinExistence type="predicted"/>
<dbReference type="Gene3D" id="1.10.10.10">
    <property type="entry name" value="Winged helix-like DNA-binding domain superfamily/Winged helix DNA-binding domain"/>
    <property type="match status" value="1"/>
</dbReference>
<dbReference type="RefSeq" id="WP_184260014.1">
    <property type="nucleotide sequence ID" value="NZ_JACIIX010000001.1"/>
</dbReference>
<feature type="domain" description="HTH luxR-type" evidence="5">
    <location>
        <begin position="102"/>
        <end position="159"/>
    </location>
</feature>
<comment type="caution">
    <text evidence="6">The sequence shown here is derived from an EMBL/GenBank/DDBJ whole genome shotgun (WGS) entry which is preliminary data.</text>
</comment>
<evidence type="ECO:0000256" key="4">
    <source>
        <dbReference type="SAM" id="Phobius"/>
    </source>
</evidence>
<dbReference type="AlphaFoldDB" id="A0A7W9ZEV8"/>
<keyword evidence="3" id="KW-0804">Transcription</keyword>
<evidence type="ECO:0000313" key="7">
    <source>
        <dbReference type="Proteomes" id="UP000544872"/>
    </source>
</evidence>
<dbReference type="SUPFAM" id="SSF46894">
    <property type="entry name" value="C-terminal effector domain of the bipartite response regulators"/>
    <property type="match status" value="1"/>
</dbReference>
<name>A0A7W9ZEV8_NOVIT</name>
<dbReference type="Pfam" id="PF00196">
    <property type="entry name" value="GerE"/>
    <property type="match status" value="1"/>
</dbReference>
<dbReference type="SMART" id="SM00421">
    <property type="entry name" value="HTH_LUXR"/>
    <property type="match status" value="1"/>
</dbReference>